<organism evidence="1">
    <name type="scientific">viral metagenome</name>
    <dbReference type="NCBI Taxonomy" id="1070528"/>
    <lineage>
        <taxon>unclassified sequences</taxon>
        <taxon>metagenomes</taxon>
        <taxon>organismal metagenomes</taxon>
    </lineage>
</organism>
<accession>A0A6C0CET7</accession>
<evidence type="ECO:0000313" key="1">
    <source>
        <dbReference type="EMBL" id="QHT02817.1"/>
    </source>
</evidence>
<dbReference type="EMBL" id="MN739401">
    <property type="protein sequence ID" value="QHT02817.1"/>
    <property type="molecule type" value="Genomic_DNA"/>
</dbReference>
<proteinExistence type="predicted"/>
<name>A0A6C0CET7_9ZZZZ</name>
<reference evidence="1" key="1">
    <citation type="journal article" date="2020" name="Nature">
        <title>Giant virus diversity and host interactions through global metagenomics.</title>
        <authorList>
            <person name="Schulz F."/>
            <person name="Roux S."/>
            <person name="Paez-Espino D."/>
            <person name="Jungbluth S."/>
            <person name="Walsh D.A."/>
            <person name="Denef V.J."/>
            <person name="McMahon K.D."/>
            <person name="Konstantinidis K.T."/>
            <person name="Eloe-Fadrosh E.A."/>
            <person name="Kyrpides N.C."/>
            <person name="Woyke T."/>
        </authorList>
    </citation>
    <scope>NUCLEOTIDE SEQUENCE</scope>
    <source>
        <strain evidence="1">GVMAG-M-3300020595-32</strain>
    </source>
</reference>
<sequence length="73" mass="8851">MDLKPNLLTEYYFDNILYTLSSKFYDSMDESLNHIFNSYKGYKTYMTHTEGDNYYVVKFTNNDKIFYIIQLVD</sequence>
<protein>
    <submittedName>
        <fullName evidence="1">Uncharacterized protein</fullName>
    </submittedName>
</protein>
<dbReference type="AlphaFoldDB" id="A0A6C0CET7"/>